<keyword evidence="6" id="KW-1185">Reference proteome</keyword>
<feature type="domain" description="Response regulatory" evidence="4">
    <location>
        <begin position="3"/>
        <end position="118"/>
    </location>
</feature>
<dbReference type="Proteomes" id="UP001652432">
    <property type="component" value="Unassembled WGS sequence"/>
</dbReference>
<reference evidence="5 6" key="1">
    <citation type="journal article" date="2021" name="ISME Commun">
        <title>Automated analysis of genomic sequences facilitates high-throughput and comprehensive description of bacteria.</title>
        <authorList>
            <person name="Hitch T.C.A."/>
        </authorList>
    </citation>
    <scope>NUCLEOTIDE SEQUENCE [LARGE SCALE GENOMIC DNA]</scope>
    <source>
        <strain evidence="5 6">Sanger_18</strain>
    </source>
</reference>
<evidence type="ECO:0000256" key="3">
    <source>
        <dbReference type="PROSITE-ProRule" id="PRU00169"/>
    </source>
</evidence>
<evidence type="ECO:0000313" key="5">
    <source>
        <dbReference type="EMBL" id="MCU6745035.1"/>
    </source>
</evidence>
<dbReference type="SMART" id="SM00448">
    <property type="entry name" value="REC"/>
    <property type="match status" value="1"/>
</dbReference>
<evidence type="ECO:0000313" key="6">
    <source>
        <dbReference type="Proteomes" id="UP001652432"/>
    </source>
</evidence>
<dbReference type="RefSeq" id="WP_262575144.1">
    <property type="nucleotide sequence ID" value="NZ_JAOQKJ010000008.1"/>
</dbReference>
<dbReference type="Pfam" id="PF00072">
    <property type="entry name" value="Response_reg"/>
    <property type="match status" value="1"/>
</dbReference>
<dbReference type="PANTHER" id="PTHR43228">
    <property type="entry name" value="TWO-COMPONENT RESPONSE REGULATOR"/>
    <property type="match status" value="1"/>
</dbReference>
<accession>A0ABT2T446</accession>
<dbReference type="PANTHER" id="PTHR43228:SF1">
    <property type="entry name" value="TWO-COMPONENT RESPONSE REGULATOR ARR22"/>
    <property type="match status" value="1"/>
</dbReference>
<evidence type="ECO:0000256" key="2">
    <source>
        <dbReference type="ARBA" id="ARBA00024867"/>
    </source>
</evidence>
<dbReference type="PROSITE" id="PS50110">
    <property type="entry name" value="RESPONSE_REGULATORY"/>
    <property type="match status" value="1"/>
</dbReference>
<dbReference type="InterPro" id="IPR001789">
    <property type="entry name" value="Sig_transdc_resp-reg_receiver"/>
</dbReference>
<evidence type="ECO:0000256" key="1">
    <source>
        <dbReference type="ARBA" id="ARBA00018672"/>
    </source>
</evidence>
<comment type="function">
    <text evidence="2">May play the central regulatory role in sporulation. It may be an element of the effector pathway responsible for the activation of sporulation genes in response to nutritional stress. Spo0A may act in concert with spo0H (a sigma factor) to control the expression of some genes that are critical to the sporulation process.</text>
</comment>
<dbReference type="Gene3D" id="3.40.50.2300">
    <property type="match status" value="1"/>
</dbReference>
<name>A0ABT2T446_9FIRM</name>
<dbReference type="SUPFAM" id="SSF52172">
    <property type="entry name" value="CheY-like"/>
    <property type="match status" value="1"/>
</dbReference>
<dbReference type="InterPro" id="IPR011006">
    <property type="entry name" value="CheY-like_superfamily"/>
</dbReference>
<proteinExistence type="predicted"/>
<protein>
    <recommendedName>
        <fullName evidence="1">Stage 0 sporulation protein A homolog</fullName>
    </recommendedName>
</protein>
<feature type="modified residue" description="4-aspartylphosphate" evidence="3">
    <location>
        <position position="53"/>
    </location>
</feature>
<sequence length="121" mass="13536">MAKILVVDDSRTSRKILKGLLEENGHEVIAEAVNGDDGYLKYKELHPDIVTMDITMPVTDGIQALQLIKHENEKARVIMITAAGQKEKMIQAVKYGADEFITKPFDKEEVVKAINKIVESL</sequence>
<comment type="caution">
    <text evidence="5">The sequence shown here is derived from an EMBL/GenBank/DDBJ whole genome shotgun (WGS) entry which is preliminary data.</text>
</comment>
<dbReference type="InterPro" id="IPR052048">
    <property type="entry name" value="ST_Response_Regulator"/>
</dbReference>
<organism evidence="5 6">
    <name type="scientific">Suilimivivens aceti</name>
    <dbReference type="NCBI Taxonomy" id="2981774"/>
    <lineage>
        <taxon>Bacteria</taxon>
        <taxon>Bacillati</taxon>
        <taxon>Bacillota</taxon>
        <taxon>Clostridia</taxon>
        <taxon>Lachnospirales</taxon>
        <taxon>Lachnospiraceae</taxon>
        <taxon>Suilimivivens</taxon>
    </lineage>
</organism>
<evidence type="ECO:0000259" key="4">
    <source>
        <dbReference type="PROSITE" id="PS50110"/>
    </source>
</evidence>
<keyword evidence="3" id="KW-0597">Phosphoprotein</keyword>
<dbReference type="EMBL" id="JAOQKJ010000008">
    <property type="protein sequence ID" value="MCU6745035.1"/>
    <property type="molecule type" value="Genomic_DNA"/>
</dbReference>
<gene>
    <name evidence="5" type="ORF">OCV77_11100</name>
</gene>